<protein>
    <recommendedName>
        <fullName evidence="5">Transmembrane protein</fullName>
    </recommendedName>
</protein>
<keyword evidence="1" id="KW-0472">Membrane</keyword>
<dbReference type="PANTHER" id="PTHR33512">
    <property type="entry name" value="PROTEIN, PUTATIVE (DUF1191)-RELATED"/>
    <property type="match status" value="1"/>
</dbReference>
<evidence type="ECO:0000313" key="4">
    <source>
        <dbReference type="Proteomes" id="UP000237000"/>
    </source>
</evidence>
<feature type="signal peptide" evidence="2">
    <location>
        <begin position="1"/>
        <end position="21"/>
    </location>
</feature>
<keyword evidence="2" id="KW-0732">Signal</keyword>
<dbReference type="Proteomes" id="UP000237000">
    <property type="component" value="Unassembled WGS sequence"/>
</dbReference>
<gene>
    <name evidence="3" type="ORF">TorRG33x02_217440</name>
</gene>
<keyword evidence="1" id="KW-1133">Transmembrane helix</keyword>
<accession>A0A2P5EAC4</accession>
<evidence type="ECO:0000313" key="3">
    <source>
        <dbReference type="EMBL" id="PON82499.1"/>
    </source>
</evidence>
<dbReference type="InParanoid" id="A0A2P5EAC4"/>
<organism evidence="3 4">
    <name type="scientific">Trema orientale</name>
    <name type="common">Charcoal tree</name>
    <name type="synonym">Celtis orientalis</name>
    <dbReference type="NCBI Taxonomy" id="63057"/>
    <lineage>
        <taxon>Eukaryota</taxon>
        <taxon>Viridiplantae</taxon>
        <taxon>Streptophyta</taxon>
        <taxon>Embryophyta</taxon>
        <taxon>Tracheophyta</taxon>
        <taxon>Spermatophyta</taxon>
        <taxon>Magnoliopsida</taxon>
        <taxon>eudicotyledons</taxon>
        <taxon>Gunneridae</taxon>
        <taxon>Pentapetalae</taxon>
        <taxon>rosids</taxon>
        <taxon>fabids</taxon>
        <taxon>Rosales</taxon>
        <taxon>Cannabaceae</taxon>
        <taxon>Trema</taxon>
    </lineage>
</organism>
<dbReference type="AlphaFoldDB" id="A0A2P5EAC4"/>
<comment type="caution">
    <text evidence="3">The sequence shown here is derived from an EMBL/GenBank/DDBJ whole genome shotgun (WGS) entry which is preliminary data.</text>
</comment>
<dbReference type="InterPro" id="IPR010605">
    <property type="entry name" value="DUF1191"/>
</dbReference>
<dbReference type="OrthoDB" id="768690at2759"/>
<feature type="chain" id="PRO_5015155807" description="Transmembrane protein" evidence="2">
    <location>
        <begin position="22"/>
        <end position="293"/>
    </location>
</feature>
<sequence length="293" mass="32772">MSLIFIFFLLFTFGFFPLVIGLNKSATDSLDALLQDFASKTLVEHRPHTGVIYETIPPANLSGIEISILKIRSRGLWKKGANFSYFSIPSRTISLPHVRRLALVYQDLKNWSSHYYTVPNYSLITSVVGFMAFDASDSRAKSTPKVSLSTMGKPISIHFRNLTLAESPKSEIRCVTFAANGTTYLSEMSSFGVCHSRGQGHFSVVVPERDTVKRKQGLWHWWLMGFVLGFIALLLVAFAGIVSVRLLRTKKIQIMERQADEDLVLASRWVGQSKMPSAAVTRTLPVLENGCFT</sequence>
<name>A0A2P5EAC4_TREOI</name>
<dbReference type="GO" id="GO:0016020">
    <property type="term" value="C:membrane"/>
    <property type="evidence" value="ECO:0007669"/>
    <property type="project" value="TreeGrafter"/>
</dbReference>
<proteinExistence type="predicted"/>
<keyword evidence="1" id="KW-0812">Transmembrane</keyword>
<dbReference type="PANTHER" id="PTHR33512:SF4">
    <property type="entry name" value="PROTEIN, PUTATIVE (DUF1191)-RELATED"/>
    <property type="match status" value="1"/>
</dbReference>
<dbReference type="Pfam" id="PF06697">
    <property type="entry name" value="DUF1191"/>
    <property type="match status" value="1"/>
</dbReference>
<evidence type="ECO:0008006" key="5">
    <source>
        <dbReference type="Google" id="ProtNLM"/>
    </source>
</evidence>
<dbReference type="EMBL" id="JXTC01000194">
    <property type="protein sequence ID" value="PON82499.1"/>
    <property type="molecule type" value="Genomic_DNA"/>
</dbReference>
<dbReference type="FunCoup" id="A0A2P5EAC4">
    <property type="interactions" value="2"/>
</dbReference>
<feature type="transmembrane region" description="Helical" evidence="1">
    <location>
        <begin position="219"/>
        <end position="247"/>
    </location>
</feature>
<reference evidence="4" key="1">
    <citation type="submission" date="2016-06" db="EMBL/GenBank/DDBJ databases">
        <title>Parallel loss of symbiosis genes in relatives of nitrogen-fixing non-legume Parasponia.</title>
        <authorList>
            <person name="Van Velzen R."/>
            <person name="Holmer R."/>
            <person name="Bu F."/>
            <person name="Rutten L."/>
            <person name="Van Zeijl A."/>
            <person name="Liu W."/>
            <person name="Santuari L."/>
            <person name="Cao Q."/>
            <person name="Sharma T."/>
            <person name="Shen D."/>
            <person name="Roswanjaya Y."/>
            <person name="Wardhani T."/>
            <person name="Kalhor M.S."/>
            <person name="Jansen J."/>
            <person name="Van den Hoogen J."/>
            <person name="Gungor B."/>
            <person name="Hartog M."/>
            <person name="Hontelez J."/>
            <person name="Verver J."/>
            <person name="Yang W.-C."/>
            <person name="Schijlen E."/>
            <person name="Repin R."/>
            <person name="Schilthuizen M."/>
            <person name="Schranz E."/>
            <person name="Heidstra R."/>
            <person name="Miyata K."/>
            <person name="Fedorova E."/>
            <person name="Kohlen W."/>
            <person name="Bisseling T."/>
            <person name="Smit S."/>
            <person name="Geurts R."/>
        </authorList>
    </citation>
    <scope>NUCLEOTIDE SEQUENCE [LARGE SCALE GENOMIC DNA]</scope>
    <source>
        <strain evidence="4">cv. RG33-2</strain>
    </source>
</reference>
<evidence type="ECO:0000256" key="1">
    <source>
        <dbReference type="SAM" id="Phobius"/>
    </source>
</evidence>
<dbReference type="STRING" id="63057.A0A2P5EAC4"/>
<evidence type="ECO:0000256" key="2">
    <source>
        <dbReference type="SAM" id="SignalP"/>
    </source>
</evidence>
<keyword evidence="4" id="KW-1185">Reference proteome</keyword>